<reference evidence="1" key="1">
    <citation type="journal article" date="2020" name="Stud. Mycol.">
        <title>101 Dothideomycetes genomes: a test case for predicting lifestyles and emergence of pathogens.</title>
        <authorList>
            <person name="Haridas S."/>
            <person name="Albert R."/>
            <person name="Binder M."/>
            <person name="Bloem J."/>
            <person name="Labutti K."/>
            <person name="Salamov A."/>
            <person name="Andreopoulos B."/>
            <person name="Baker S."/>
            <person name="Barry K."/>
            <person name="Bills G."/>
            <person name="Bluhm B."/>
            <person name="Cannon C."/>
            <person name="Castanera R."/>
            <person name="Culley D."/>
            <person name="Daum C."/>
            <person name="Ezra D."/>
            <person name="Gonzalez J."/>
            <person name="Henrissat B."/>
            <person name="Kuo A."/>
            <person name="Liang C."/>
            <person name="Lipzen A."/>
            <person name="Lutzoni F."/>
            <person name="Magnuson J."/>
            <person name="Mondo S."/>
            <person name="Nolan M."/>
            <person name="Ohm R."/>
            <person name="Pangilinan J."/>
            <person name="Park H.-J."/>
            <person name="Ramirez L."/>
            <person name="Alfaro M."/>
            <person name="Sun H."/>
            <person name="Tritt A."/>
            <person name="Yoshinaga Y."/>
            <person name="Zwiers L.-H."/>
            <person name="Turgeon B."/>
            <person name="Goodwin S."/>
            <person name="Spatafora J."/>
            <person name="Crous P."/>
            <person name="Grigoriev I."/>
        </authorList>
    </citation>
    <scope>NUCLEOTIDE SEQUENCE</scope>
    <source>
        <strain evidence="1">CBS 113979</strain>
    </source>
</reference>
<accession>A0A6G1GT23</accession>
<name>A0A6G1GT23_9PEZI</name>
<gene>
    <name evidence="1" type="ORF">K402DRAFT_360133</name>
</gene>
<keyword evidence="2" id="KW-1185">Reference proteome</keyword>
<dbReference type="OrthoDB" id="3763505at2759"/>
<dbReference type="AlphaFoldDB" id="A0A6G1GT23"/>
<dbReference type="Proteomes" id="UP000800041">
    <property type="component" value="Unassembled WGS sequence"/>
</dbReference>
<organism evidence="1 2">
    <name type="scientific">Aulographum hederae CBS 113979</name>
    <dbReference type="NCBI Taxonomy" id="1176131"/>
    <lineage>
        <taxon>Eukaryota</taxon>
        <taxon>Fungi</taxon>
        <taxon>Dikarya</taxon>
        <taxon>Ascomycota</taxon>
        <taxon>Pezizomycotina</taxon>
        <taxon>Dothideomycetes</taxon>
        <taxon>Pleosporomycetidae</taxon>
        <taxon>Aulographales</taxon>
        <taxon>Aulographaceae</taxon>
    </lineage>
</organism>
<dbReference type="EMBL" id="ML977171">
    <property type="protein sequence ID" value="KAF1983954.1"/>
    <property type="molecule type" value="Genomic_DNA"/>
</dbReference>
<evidence type="ECO:0000313" key="2">
    <source>
        <dbReference type="Proteomes" id="UP000800041"/>
    </source>
</evidence>
<feature type="non-terminal residue" evidence="1">
    <location>
        <position position="60"/>
    </location>
</feature>
<evidence type="ECO:0000313" key="1">
    <source>
        <dbReference type="EMBL" id="KAF1983954.1"/>
    </source>
</evidence>
<proteinExistence type="predicted"/>
<sequence>MRWGKRGKRGKRTRIKKIAKTYGSRDSHVVTHRSTSLPIHGLNMTERTGCLVFRDQWSYV</sequence>
<protein>
    <submittedName>
        <fullName evidence="1">Uncharacterized protein</fullName>
    </submittedName>
</protein>